<feature type="transmembrane region" description="Helical" evidence="6">
    <location>
        <begin position="309"/>
        <end position="330"/>
    </location>
</feature>
<organism evidence="7 8">
    <name type="scientific">Marinifilum breve</name>
    <dbReference type="NCBI Taxonomy" id="2184082"/>
    <lineage>
        <taxon>Bacteria</taxon>
        <taxon>Pseudomonadati</taxon>
        <taxon>Bacteroidota</taxon>
        <taxon>Bacteroidia</taxon>
        <taxon>Marinilabiliales</taxon>
        <taxon>Marinifilaceae</taxon>
    </lineage>
</organism>
<dbReference type="InterPro" id="IPR002797">
    <property type="entry name" value="Polysacc_synth"/>
</dbReference>
<evidence type="ECO:0000256" key="4">
    <source>
        <dbReference type="ARBA" id="ARBA00022989"/>
    </source>
</evidence>
<feature type="transmembrane region" description="Helical" evidence="6">
    <location>
        <begin position="350"/>
        <end position="369"/>
    </location>
</feature>
<comment type="subcellular location">
    <subcellularLocation>
        <location evidence="1">Cell membrane</location>
        <topology evidence="1">Multi-pass membrane protein</topology>
    </subcellularLocation>
</comment>
<dbReference type="Pfam" id="PF01943">
    <property type="entry name" value="Polysacc_synt"/>
    <property type="match status" value="1"/>
</dbReference>
<feature type="transmembrane region" description="Helical" evidence="6">
    <location>
        <begin position="132"/>
        <end position="151"/>
    </location>
</feature>
<feature type="transmembrane region" description="Helical" evidence="6">
    <location>
        <begin position="91"/>
        <end position="112"/>
    </location>
</feature>
<evidence type="ECO:0000256" key="2">
    <source>
        <dbReference type="ARBA" id="ARBA00022475"/>
    </source>
</evidence>
<evidence type="ECO:0000256" key="1">
    <source>
        <dbReference type="ARBA" id="ARBA00004651"/>
    </source>
</evidence>
<keyword evidence="3 6" id="KW-0812">Transmembrane</keyword>
<dbReference type="AlphaFoldDB" id="A0A2V3ZTD1"/>
<dbReference type="EMBL" id="QFLI01000010">
    <property type="protein sequence ID" value="PXX97115.1"/>
    <property type="molecule type" value="Genomic_DNA"/>
</dbReference>
<keyword evidence="4 6" id="KW-1133">Transmembrane helix</keyword>
<gene>
    <name evidence="7" type="ORF">DF185_19030</name>
</gene>
<feature type="transmembrane region" description="Helical" evidence="6">
    <location>
        <begin position="23"/>
        <end position="44"/>
    </location>
</feature>
<proteinExistence type="predicted"/>
<dbReference type="GO" id="GO:0005886">
    <property type="term" value="C:plasma membrane"/>
    <property type="evidence" value="ECO:0007669"/>
    <property type="project" value="UniProtKB-SubCell"/>
</dbReference>
<sequence length="500" mass="56595">MYHYQTNNCTLGIIRQQTIKGSFVSYIGAILGFINTGILFPRFLEADQIGLINWIGPMAAIVAQFSSLGFNNVTARLFPYFRNENRNHNGYLFILFWVGMAGFALALISYFILHPFAVDAYQDESPLYLDYLVYLIPLVFFTIFFNLFDAYNRVLYDAVSGTFFRDIVFKILNLTIILLFSVSILDFSDFVLLYVIAYCLPTVLLFLLLWFRGKISFKSDLKFVRPTLKKSMISVSLYGILNGLSDKLANHIDKVMIVSYVGLGANGIYATMANFGVLVSMPARSLKKIASTVIAEAWKKKDLKTIAQIYSQSGLHQFMVGCLLFVGIWINIDNVIEIVTDRFIDGKYVIFFIGIGHVIQMASGVSGVVIQSSPYYKMQAVFMTIYGLLVILTNLIMIPIWGITGAAIASVTATFFFNLSKYLFLLKKYKFQPFNYRYLMVMLVAVAAYYAGTLLPKMNWFVFDIAIRSSIVGGVYLILSFAFGISKDFNQFVKKFMKLG</sequence>
<feature type="transmembrane region" description="Helical" evidence="6">
    <location>
        <begin position="255"/>
        <end position="279"/>
    </location>
</feature>
<feature type="transmembrane region" description="Helical" evidence="6">
    <location>
        <begin position="50"/>
        <end position="70"/>
    </location>
</feature>
<keyword evidence="2" id="KW-1003">Cell membrane</keyword>
<protein>
    <submittedName>
        <fullName evidence="7">Polysaccharide biosynthesis protein</fullName>
    </submittedName>
</protein>
<keyword evidence="8" id="KW-1185">Reference proteome</keyword>
<feature type="transmembrane region" description="Helical" evidence="6">
    <location>
        <begin position="461"/>
        <end position="485"/>
    </location>
</feature>
<feature type="transmembrane region" description="Helical" evidence="6">
    <location>
        <begin position="381"/>
        <end position="401"/>
    </location>
</feature>
<evidence type="ECO:0000256" key="5">
    <source>
        <dbReference type="ARBA" id="ARBA00023136"/>
    </source>
</evidence>
<dbReference type="Proteomes" id="UP000248079">
    <property type="component" value="Unassembled WGS sequence"/>
</dbReference>
<dbReference type="InterPro" id="IPR050833">
    <property type="entry name" value="Poly_Biosynth_Transport"/>
</dbReference>
<evidence type="ECO:0000256" key="6">
    <source>
        <dbReference type="SAM" id="Phobius"/>
    </source>
</evidence>
<feature type="transmembrane region" description="Helical" evidence="6">
    <location>
        <begin position="191"/>
        <end position="211"/>
    </location>
</feature>
<accession>A0A2V3ZTD1</accession>
<dbReference type="OrthoDB" id="88014at2"/>
<reference evidence="7 8" key="1">
    <citation type="submission" date="2018-05" db="EMBL/GenBank/DDBJ databases">
        <title>Marinifilum breve JC075T sp. nov., a marine bacterium isolated from Yongle Blue Hole in the South China Sea.</title>
        <authorList>
            <person name="Fu T."/>
        </authorList>
    </citation>
    <scope>NUCLEOTIDE SEQUENCE [LARGE SCALE GENOMIC DNA]</scope>
    <source>
        <strain evidence="7 8">JC075</strain>
    </source>
</reference>
<dbReference type="PANTHER" id="PTHR30250">
    <property type="entry name" value="PST FAMILY PREDICTED COLANIC ACID TRANSPORTER"/>
    <property type="match status" value="1"/>
</dbReference>
<evidence type="ECO:0000313" key="7">
    <source>
        <dbReference type="EMBL" id="PXX97115.1"/>
    </source>
</evidence>
<dbReference type="PANTHER" id="PTHR30250:SF11">
    <property type="entry name" value="O-ANTIGEN TRANSPORTER-RELATED"/>
    <property type="match status" value="1"/>
</dbReference>
<name>A0A2V3ZTD1_9BACT</name>
<evidence type="ECO:0000313" key="8">
    <source>
        <dbReference type="Proteomes" id="UP000248079"/>
    </source>
</evidence>
<feature type="transmembrane region" description="Helical" evidence="6">
    <location>
        <begin position="438"/>
        <end position="455"/>
    </location>
</feature>
<evidence type="ECO:0000256" key="3">
    <source>
        <dbReference type="ARBA" id="ARBA00022692"/>
    </source>
</evidence>
<feature type="transmembrane region" description="Helical" evidence="6">
    <location>
        <begin position="163"/>
        <end position="185"/>
    </location>
</feature>
<comment type="caution">
    <text evidence="7">The sequence shown here is derived from an EMBL/GenBank/DDBJ whole genome shotgun (WGS) entry which is preliminary data.</text>
</comment>
<keyword evidence="5 6" id="KW-0472">Membrane</keyword>